<keyword evidence="4" id="KW-1185">Reference proteome</keyword>
<dbReference type="OrthoDB" id="5152816at2759"/>
<evidence type="ECO:0000313" key="3">
    <source>
        <dbReference type="EMBL" id="KAF4944428.1"/>
    </source>
</evidence>
<feature type="signal peptide" evidence="2">
    <location>
        <begin position="1"/>
        <end position="21"/>
    </location>
</feature>
<sequence>MKLLPRTILLLSGLLAPLAVADEVSCSEQASKNLLANPSWESGLPGWSYSYSGAGLSSEHTDGVQSVYTPGTVILGQIFQTVQDLQIGVEYSASVDYMPFMDPSTTLQKTCLAYLIHDEALTSNIISYKTMVVNRNTNSWNTLAGTYKPTKSTMVFRLISNCGTPATPLFRFYWDNAIFKGPPTEVCTTSLSPTSTTEATTTADPTTTSEGQSTTEALSTTSASETTTEAQTTTTSDQTSAPTDSMITTSETETSTFASETTIDGQTTTTTDQTTATTDSQTTALTDSTTTTIGSEISTFTSETTTGDQTTTTTDSQTSSGESQSTTKAQTSTSESETVIESQSTTSQTPSISEAPTTTPSSTTFATSTRTRHRCRP</sequence>
<evidence type="ECO:0008006" key="5">
    <source>
        <dbReference type="Google" id="ProtNLM"/>
    </source>
</evidence>
<feature type="region of interest" description="Disordered" evidence="1">
    <location>
        <begin position="188"/>
        <end position="377"/>
    </location>
</feature>
<proteinExistence type="predicted"/>
<feature type="chain" id="PRO_5034930261" description="CBM-cenC domain-containing protein" evidence="2">
    <location>
        <begin position="22"/>
        <end position="377"/>
    </location>
</feature>
<evidence type="ECO:0000313" key="4">
    <source>
        <dbReference type="Proteomes" id="UP000622797"/>
    </source>
</evidence>
<name>A0A8H4SRK3_9HYPO</name>
<evidence type="ECO:0000256" key="1">
    <source>
        <dbReference type="SAM" id="MobiDB-lite"/>
    </source>
</evidence>
<dbReference type="Gene3D" id="2.60.120.260">
    <property type="entry name" value="Galactose-binding domain-like"/>
    <property type="match status" value="1"/>
</dbReference>
<comment type="caution">
    <text evidence="3">The sequence shown here is derived from an EMBL/GenBank/DDBJ whole genome shotgun (WGS) entry which is preliminary data.</text>
</comment>
<organism evidence="3 4">
    <name type="scientific">Fusarium sarcochroum</name>
    <dbReference type="NCBI Taxonomy" id="1208366"/>
    <lineage>
        <taxon>Eukaryota</taxon>
        <taxon>Fungi</taxon>
        <taxon>Dikarya</taxon>
        <taxon>Ascomycota</taxon>
        <taxon>Pezizomycotina</taxon>
        <taxon>Sordariomycetes</taxon>
        <taxon>Hypocreomycetidae</taxon>
        <taxon>Hypocreales</taxon>
        <taxon>Nectriaceae</taxon>
        <taxon>Fusarium</taxon>
        <taxon>Fusarium lateritium species complex</taxon>
    </lineage>
</organism>
<gene>
    <name evidence="3" type="ORF">FSARC_14678</name>
</gene>
<reference evidence="3" key="2">
    <citation type="submission" date="2020-05" db="EMBL/GenBank/DDBJ databases">
        <authorList>
            <person name="Kim H.-S."/>
            <person name="Proctor R.H."/>
            <person name="Brown D.W."/>
        </authorList>
    </citation>
    <scope>NUCLEOTIDE SEQUENCE</scope>
    <source>
        <strain evidence="3">NRRL 20472</strain>
    </source>
</reference>
<keyword evidence="2" id="KW-0732">Signal</keyword>
<accession>A0A8H4SRK3</accession>
<reference evidence="3" key="1">
    <citation type="journal article" date="2020" name="BMC Genomics">
        <title>Correction to: Identification and distribution of gene clusters required for synthesis of sphingolipid metabolism inhibitors in diverse species of the filamentous fungus Fusarium.</title>
        <authorList>
            <person name="Kim H.S."/>
            <person name="Lohmar J.M."/>
            <person name="Busman M."/>
            <person name="Brown D.W."/>
            <person name="Naumann T.A."/>
            <person name="Divon H.H."/>
            <person name="Lysoe E."/>
            <person name="Uhlig S."/>
            <person name="Proctor R.H."/>
        </authorList>
    </citation>
    <scope>NUCLEOTIDE SEQUENCE</scope>
    <source>
        <strain evidence="3">NRRL 20472</strain>
    </source>
</reference>
<protein>
    <recommendedName>
        <fullName evidence="5">CBM-cenC domain-containing protein</fullName>
    </recommendedName>
</protein>
<dbReference type="SUPFAM" id="SSF49785">
    <property type="entry name" value="Galactose-binding domain-like"/>
    <property type="match status" value="1"/>
</dbReference>
<dbReference type="Proteomes" id="UP000622797">
    <property type="component" value="Unassembled WGS sequence"/>
</dbReference>
<dbReference type="AlphaFoldDB" id="A0A8H4SRK3"/>
<dbReference type="EMBL" id="JABEXW010001345">
    <property type="protein sequence ID" value="KAF4944428.1"/>
    <property type="molecule type" value="Genomic_DNA"/>
</dbReference>
<feature type="compositionally biased region" description="Low complexity" evidence="1">
    <location>
        <begin position="188"/>
        <end position="369"/>
    </location>
</feature>
<evidence type="ECO:0000256" key="2">
    <source>
        <dbReference type="SAM" id="SignalP"/>
    </source>
</evidence>
<dbReference type="InterPro" id="IPR008979">
    <property type="entry name" value="Galactose-bd-like_sf"/>
</dbReference>